<dbReference type="VEuPathDB" id="FungiDB:PPTG_23500"/>
<reference evidence="3" key="1">
    <citation type="submission" date="2011-12" db="EMBL/GenBank/DDBJ databases">
        <authorList>
            <consortium name="The Broad Institute Genome Sequencing Platform"/>
            <person name="Russ C."/>
            <person name="Tyler B."/>
            <person name="Panabieres F."/>
            <person name="Shan W."/>
            <person name="Tripathy S."/>
            <person name="Grunwald N."/>
            <person name="Machado M."/>
            <person name="Young S.K."/>
            <person name="Zeng Q."/>
            <person name="Gargeya S."/>
            <person name="Fitzgerald M."/>
            <person name="Haas B."/>
            <person name="Abouelleil A."/>
            <person name="Alvarado L."/>
            <person name="Arachchi H.M."/>
            <person name="Berlin A."/>
            <person name="Chapman S.B."/>
            <person name="Gearin G."/>
            <person name="Goldberg J."/>
            <person name="Griggs A."/>
            <person name="Gujja S."/>
            <person name="Hansen M."/>
            <person name="Heiman D."/>
            <person name="Howarth C."/>
            <person name="Larimer J."/>
            <person name="Lui A."/>
            <person name="MacDonald P.J.P."/>
            <person name="McCowen C."/>
            <person name="Montmayeur A."/>
            <person name="Murphy C."/>
            <person name="Neiman D."/>
            <person name="Pearson M."/>
            <person name="Priest M."/>
            <person name="Roberts A."/>
            <person name="Saif S."/>
            <person name="Shea T."/>
            <person name="Sisk P."/>
            <person name="Stolte C."/>
            <person name="Sykes S."/>
            <person name="Wortman J."/>
            <person name="Nusbaum C."/>
            <person name="Birren B."/>
        </authorList>
    </citation>
    <scope>NUCLEOTIDE SEQUENCE [LARGE SCALE GENOMIC DNA]</scope>
    <source>
        <strain evidence="3">INRA-310</strain>
    </source>
</reference>
<dbReference type="AlphaFoldDB" id="W2PXJ7"/>
<protein>
    <submittedName>
        <fullName evidence="2">Uncharacterized protein</fullName>
    </submittedName>
</protein>
<dbReference type="EMBL" id="KI669600">
    <property type="protein sequence ID" value="ETN05341.1"/>
    <property type="molecule type" value="Genomic_DNA"/>
</dbReference>
<evidence type="ECO:0000313" key="2">
    <source>
        <dbReference type="EMBL" id="ETN05341.1"/>
    </source>
</evidence>
<accession>W2PXJ7</accession>
<gene>
    <name evidence="2" type="ORF">PPTG_23500</name>
</gene>
<proteinExistence type="predicted"/>
<feature type="compositionally biased region" description="Acidic residues" evidence="1">
    <location>
        <begin position="1"/>
        <end position="10"/>
    </location>
</feature>
<name>W2PXJ7_PHYN3</name>
<dbReference type="RefSeq" id="XP_008909316.1">
    <property type="nucleotide sequence ID" value="XM_008911068.1"/>
</dbReference>
<feature type="region of interest" description="Disordered" evidence="1">
    <location>
        <begin position="1"/>
        <end position="26"/>
    </location>
</feature>
<evidence type="ECO:0000256" key="1">
    <source>
        <dbReference type="SAM" id="MobiDB-lite"/>
    </source>
</evidence>
<reference evidence="2 3" key="2">
    <citation type="submission" date="2013-11" db="EMBL/GenBank/DDBJ databases">
        <title>The Genome Sequence of Phytophthora parasitica INRA-310.</title>
        <authorList>
            <consortium name="The Broad Institute Genomics Platform"/>
            <person name="Russ C."/>
            <person name="Tyler B."/>
            <person name="Panabieres F."/>
            <person name="Shan W."/>
            <person name="Tripathy S."/>
            <person name="Grunwald N."/>
            <person name="Machado M."/>
            <person name="Johnson C.S."/>
            <person name="Arredondo F."/>
            <person name="Hong C."/>
            <person name="Coffey M."/>
            <person name="Young S.K."/>
            <person name="Zeng Q."/>
            <person name="Gargeya S."/>
            <person name="Fitzgerald M."/>
            <person name="Abouelleil A."/>
            <person name="Alvarado L."/>
            <person name="Chapman S.B."/>
            <person name="Gainer-Dewar J."/>
            <person name="Goldberg J."/>
            <person name="Griggs A."/>
            <person name="Gujja S."/>
            <person name="Hansen M."/>
            <person name="Howarth C."/>
            <person name="Imamovic A."/>
            <person name="Ireland A."/>
            <person name="Larimer J."/>
            <person name="McCowan C."/>
            <person name="Murphy C."/>
            <person name="Pearson M."/>
            <person name="Poon T.W."/>
            <person name="Priest M."/>
            <person name="Roberts A."/>
            <person name="Saif S."/>
            <person name="Shea T."/>
            <person name="Sykes S."/>
            <person name="Wortman J."/>
            <person name="Nusbaum C."/>
            <person name="Birren B."/>
        </authorList>
    </citation>
    <scope>NUCLEOTIDE SEQUENCE [LARGE SCALE GENOMIC DNA]</scope>
    <source>
        <strain evidence="2 3">INRA-310</strain>
    </source>
</reference>
<organism evidence="2 3">
    <name type="scientific">Phytophthora nicotianae (strain INRA-310)</name>
    <name type="common">Phytophthora parasitica</name>
    <dbReference type="NCBI Taxonomy" id="761204"/>
    <lineage>
        <taxon>Eukaryota</taxon>
        <taxon>Sar</taxon>
        <taxon>Stramenopiles</taxon>
        <taxon>Oomycota</taxon>
        <taxon>Peronosporomycetes</taxon>
        <taxon>Peronosporales</taxon>
        <taxon>Peronosporaceae</taxon>
        <taxon>Phytophthora</taxon>
    </lineage>
</organism>
<dbReference type="GeneID" id="20192099"/>
<dbReference type="Proteomes" id="UP000018817">
    <property type="component" value="Unassembled WGS sequence"/>
</dbReference>
<evidence type="ECO:0000313" key="3">
    <source>
        <dbReference type="Proteomes" id="UP000018817"/>
    </source>
</evidence>
<sequence>MVSIEEDFEEGQWPFGGDGDFDEVPVPVDSLPSAPGLFSDDVGRYRFRSFRNKLKD</sequence>